<dbReference type="Pfam" id="PF00440">
    <property type="entry name" value="TetR_N"/>
    <property type="match status" value="1"/>
</dbReference>
<evidence type="ECO:0000256" key="4">
    <source>
        <dbReference type="PROSITE-ProRule" id="PRU00335"/>
    </source>
</evidence>
<evidence type="ECO:0000313" key="6">
    <source>
        <dbReference type="EMBL" id="BDU71536.1"/>
    </source>
</evidence>
<dbReference type="InterPro" id="IPR036271">
    <property type="entry name" value="Tet_transcr_reg_TetR-rel_C_sf"/>
</dbReference>
<dbReference type="SUPFAM" id="SSF48498">
    <property type="entry name" value="Tetracyclin repressor-like, C-terminal domain"/>
    <property type="match status" value="1"/>
</dbReference>
<protein>
    <submittedName>
        <fullName evidence="6">TetR family transcriptional regulator</fullName>
    </submittedName>
</protein>
<keyword evidence="3" id="KW-0804">Transcription</keyword>
<dbReference type="PANTHER" id="PTHR30055">
    <property type="entry name" value="HTH-TYPE TRANSCRIPTIONAL REGULATOR RUTR"/>
    <property type="match status" value="1"/>
</dbReference>
<reference evidence="7" key="1">
    <citation type="journal article" date="2023" name="Int. J. Syst. Evol. Microbiol.">
        <title>Mesoterricola silvestris gen. nov., sp. nov., Mesoterricola sediminis sp. nov., Geothrix oryzae sp. nov., Geothrix edaphica sp. nov., Geothrix rubra sp. nov., and Geothrix limicola sp. nov., six novel members of Acidobacteriota isolated from soils.</title>
        <authorList>
            <person name="Itoh H."/>
            <person name="Sugisawa Y."/>
            <person name="Mise K."/>
            <person name="Xu Z."/>
            <person name="Kuniyasu M."/>
            <person name="Ushijima N."/>
            <person name="Kawano K."/>
            <person name="Kobayashi E."/>
            <person name="Shiratori Y."/>
            <person name="Masuda Y."/>
            <person name="Senoo K."/>
        </authorList>
    </citation>
    <scope>NUCLEOTIDE SEQUENCE [LARGE SCALE GENOMIC DNA]</scope>
    <source>
        <strain evidence="7">W79</strain>
    </source>
</reference>
<dbReference type="InterPro" id="IPR009057">
    <property type="entry name" value="Homeodomain-like_sf"/>
</dbReference>
<dbReference type="PROSITE" id="PS50977">
    <property type="entry name" value="HTH_TETR_2"/>
    <property type="match status" value="1"/>
</dbReference>
<dbReference type="SUPFAM" id="SSF46689">
    <property type="entry name" value="Homeodomain-like"/>
    <property type="match status" value="1"/>
</dbReference>
<evidence type="ECO:0000259" key="5">
    <source>
        <dbReference type="PROSITE" id="PS50977"/>
    </source>
</evidence>
<dbReference type="Proteomes" id="UP001238179">
    <property type="component" value="Chromosome"/>
</dbReference>
<dbReference type="Gene3D" id="1.10.357.10">
    <property type="entry name" value="Tetracycline Repressor, domain 2"/>
    <property type="match status" value="1"/>
</dbReference>
<name>A0AA48GTM7_9BACT</name>
<sequence>MSPSDTRESLLNAAADLLAGSGLGEATTQKVARGAGVAEGTIYRHFASKEALLEAVFARAWVRLNEAMEAGLPSRAEPEARLRAYLGTTLAVMGSHPQETALLRVEFSYLMAGEACPVPPGSLQFVRILEESIRLAQEAGKARPGLDPAVAATFIYNGVSKTWATLRAGPDLPRVVAGLQGFLDAALFP</sequence>
<evidence type="ECO:0000313" key="7">
    <source>
        <dbReference type="Proteomes" id="UP001238179"/>
    </source>
</evidence>
<keyword evidence="7" id="KW-1185">Reference proteome</keyword>
<dbReference type="GO" id="GO:0000976">
    <property type="term" value="F:transcription cis-regulatory region binding"/>
    <property type="evidence" value="ECO:0007669"/>
    <property type="project" value="TreeGrafter"/>
</dbReference>
<dbReference type="InterPro" id="IPR023772">
    <property type="entry name" value="DNA-bd_HTH_TetR-type_CS"/>
</dbReference>
<feature type="DNA-binding region" description="H-T-H motif" evidence="4">
    <location>
        <begin position="27"/>
        <end position="46"/>
    </location>
</feature>
<accession>A0AA48GTM7</accession>
<keyword evidence="1" id="KW-0805">Transcription regulation</keyword>
<dbReference type="EMBL" id="AP027080">
    <property type="protein sequence ID" value="BDU71536.1"/>
    <property type="molecule type" value="Genomic_DNA"/>
</dbReference>
<feature type="domain" description="HTH tetR-type" evidence="5">
    <location>
        <begin position="4"/>
        <end position="64"/>
    </location>
</feature>
<organism evidence="6 7">
    <name type="scientific">Mesoterricola silvestris</name>
    <dbReference type="NCBI Taxonomy" id="2927979"/>
    <lineage>
        <taxon>Bacteria</taxon>
        <taxon>Pseudomonadati</taxon>
        <taxon>Acidobacteriota</taxon>
        <taxon>Holophagae</taxon>
        <taxon>Holophagales</taxon>
        <taxon>Holophagaceae</taxon>
        <taxon>Mesoterricola</taxon>
    </lineage>
</organism>
<evidence type="ECO:0000256" key="2">
    <source>
        <dbReference type="ARBA" id="ARBA00023125"/>
    </source>
</evidence>
<dbReference type="InterPro" id="IPR001647">
    <property type="entry name" value="HTH_TetR"/>
</dbReference>
<dbReference type="AlphaFoldDB" id="A0AA48GTM7"/>
<proteinExistence type="predicted"/>
<dbReference type="PROSITE" id="PS01081">
    <property type="entry name" value="HTH_TETR_1"/>
    <property type="match status" value="1"/>
</dbReference>
<keyword evidence="2 4" id="KW-0238">DNA-binding</keyword>
<evidence type="ECO:0000256" key="1">
    <source>
        <dbReference type="ARBA" id="ARBA00023015"/>
    </source>
</evidence>
<dbReference type="GO" id="GO:0003700">
    <property type="term" value="F:DNA-binding transcription factor activity"/>
    <property type="evidence" value="ECO:0007669"/>
    <property type="project" value="TreeGrafter"/>
</dbReference>
<dbReference type="KEGG" id="msil:METEAL_07100"/>
<dbReference type="Gene3D" id="1.10.10.60">
    <property type="entry name" value="Homeodomain-like"/>
    <property type="match status" value="1"/>
</dbReference>
<evidence type="ECO:0000256" key="3">
    <source>
        <dbReference type="ARBA" id="ARBA00023163"/>
    </source>
</evidence>
<dbReference type="PANTHER" id="PTHR30055:SF234">
    <property type="entry name" value="HTH-TYPE TRANSCRIPTIONAL REGULATOR BETI"/>
    <property type="match status" value="1"/>
</dbReference>
<gene>
    <name evidence="6" type="ORF">METEAL_07100</name>
</gene>
<dbReference type="InterPro" id="IPR050109">
    <property type="entry name" value="HTH-type_TetR-like_transc_reg"/>
</dbReference>
<dbReference type="PRINTS" id="PR00455">
    <property type="entry name" value="HTHTETR"/>
</dbReference>